<dbReference type="InterPro" id="IPR023753">
    <property type="entry name" value="FAD/NAD-binding_dom"/>
</dbReference>
<keyword evidence="7" id="KW-1185">Reference proteome</keyword>
<dbReference type="SUPFAM" id="SSF51905">
    <property type="entry name" value="FAD/NAD(P)-binding domain"/>
    <property type="match status" value="1"/>
</dbReference>
<dbReference type="EMBL" id="MU032346">
    <property type="protein sequence ID" value="KAF3766787.1"/>
    <property type="molecule type" value="Genomic_DNA"/>
</dbReference>
<dbReference type="Pfam" id="PF07992">
    <property type="entry name" value="Pyr_redox_2"/>
    <property type="match status" value="1"/>
</dbReference>
<dbReference type="GO" id="GO:0050660">
    <property type="term" value="F:flavin adenine dinucleotide binding"/>
    <property type="evidence" value="ECO:0007669"/>
    <property type="project" value="TreeGrafter"/>
</dbReference>
<evidence type="ECO:0000256" key="2">
    <source>
        <dbReference type="ARBA" id="ARBA00022630"/>
    </source>
</evidence>
<dbReference type="Proteomes" id="UP000803844">
    <property type="component" value="Unassembled WGS sequence"/>
</dbReference>
<proteinExistence type="inferred from homology"/>
<reference evidence="6" key="1">
    <citation type="journal article" date="2020" name="Phytopathology">
        <title>Genome sequence of the chestnut blight fungus Cryphonectria parasitica EP155: A fundamental resource for an archetypical invasive plant pathogen.</title>
        <authorList>
            <person name="Crouch J.A."/>
            <person name="Dawe A."/>
            <person name="Aerts A."/>
            <person name="Barry K."/>
            <person name="Churchill A.C.L."/>
            <person name="Grimwood J."/>
            <person name="Hillman B."/>
            <person name="Milgroom M.G."/>
            <person name="Pangilinan J."/>
            <person name="Smith M."/>
            <person name="Salamov A."/>
            <person name="Schmutz J."/>
            <person name="Yadav J."/>
            <person name="Grigoriev I.V."/>
            <person name="Nuss D."/>
        </authorList>
    </citation>
    <scope>NUCLEOTIDE SEQUENCE</scope>
    <source>
        <strain evidence="6">EP155</strain>
    </source>
</reference>
<evidence type="ECO:0000313" key="6">
    <source>
        <dbReference type="EMBL" id="KAF3766787.1"/>
    </source>
</evidence>
<dbReference type="PRINTS" id="PR00368">
    <property type="entry name" value="FADPNR"/>
</dbReference>
<keyword evidence="3" id="KW-0274">FAD</keyword>
<dbReference type="AlphaFoldDB" id="A0A9P5CQT2"/>
<evidence type="ECO:0000256" key="4">
    <source>
        <dbReference type="ARBA" id="ARBA00023002"/>
    </source>
</evidence>
<dbReference type="RefSeq" id="XP_040777748.1">
    <property type="nucleotide sequence ID" value="XM_040918756.1"/>
</dbReference>
<keyword evidence="4" id="KW-0560">Oxidoreductase</keyword>
<dbReference type="OrthoDB" id="202203at2759"/>
<name>A0A9P5CQT2_CRYP1</name>
<accession>A0A9P5CQT2</accession>
<evidence type="ECO:0000256" key="1">
    <source>
        <dbReference type="ARBA" id="ARBA00006442"/>
    </source>
</evidence>
<evidence type="ECO:0000313" key="7">
    <source>
        <dbReference type="Proteomes" id="UP000803844"/>
    </source>
</evidence>
<dbReference type="GO" id="GO:0005737">
    <property type="term" value="C:cytoplasm"/>
    <property type="evidence" value="ECO:0007669"/>
    <property type="project" value="TreeGrafter"/>
</dbReference>
<dbReference type="GO" id="GO:0004174">
    <property type="term" value="F:electron-transferring-flavoprotein dehydrogenase activity"/>
    <property type="evidence" value="ECO:0007669"/>
    <property type="project" value="TreeGrafter"/>
</dbReference>
<dbReference type="PANTHER" id="PTHR43735:SF3">
    <property type="entry name" value="FERROPTOSIS SUPPRESSOR PROTEIN 1"/>
    <property type="match status" value="1"/>
</dbReference>
<comment type="similarity">
    <text evidence="1">Belongs to the FAD-dependent oxidoreductase family.</text>
</comment>
<dbReference type="InterPro" id="IPR036188">
    <property type="entry name" value="FAD/NAD-bd_sf"/>
</dbReference>
<keyword evidence="2" id="KW-0285">Flavoprotein</keyword>
<feature type="domain" description="FAD/NAD(P)-binding" evidence="5">
    <location>
        <begin position="4"/>
        <end position="309"/>
    </location>
</feature>
<sequence length="392" mass="41314">MTKTVVILGGSYAGLHVAHYLLKKQKTLDVKVILVSKSSQFYWNMASVRAIVPNTIKDDQLFQPLAAALERYDKDTYEILIGSAHKVDTAAKTVLVSPTTSTGSSSSPAEDRTLTYDQLIIATGARSSSGTSSSNSTTLEVPWKVLDTYDETVASLDKTRERVQAASTIIVGGAGATGVEVAGELGYEYGKTKEITLLCGGPSVLDGDSIGGAARAALEKLHVKIRLDARVKGSKNLAGGEGKTEVSLENGETLTADLYLPTVGMVPNSEMLDGAYLGEKGYVVTNDLHQVKGLESEGVWALGDVVSKPRGGFLITQKQAAGVAKNVELTLQGKAPSTVKLLPVDIMACSVGRSGGVGRMGPVKMFSTMVWLAKGRTLGIQRMPGYIDGSVA</sequence>
<dbReference type="Gene3D" id="3.50.50.100">
    <property type="match status" value="1"/>
</dbReference>
<dbReference type="PRINTS" id="PR00411">
    <property type="entry name" value="PNDRDTASEI"/>
</dbReference>
<dbReference type="PANTHER" id="PTHR43735">
    <property type="entry name" value="APOPTOSIS-INDUCING FACTOR 1"/>
    <property type="match status" value="1"/>
</dbReference>
<protein>
    <submittedName>
        <fullName evidence="6">FAD/NAD(P)-binding domain-containing protein</fullName>
    </submittedName>
</protein>
<gene>
    <name evidence="6" type="ORF">M406DRAFT_287719</name>
</gene>
<organism evidence="6 7">
    <name type="scientific">Cryphonectria parasitica (strain ATCC 38755 / EP155)</name>
    <dbReference type="NCBI Taxonomy" id="660469"/>
    <lineage>
        <taxon>Eukaryota</taxon>
        <taxon>Fungi</taxon>
        <taxon>Dikarya</taxon>
        <taxon>Ascomycota</taxon>
        <taxon>Pezizomycotina</taxon>
        <taxon>Sordariomycetes</taxon>
        <taxon>Sordariomycetidae</taxon>
        <taxon>Diaporthales</taxon>
        <taxon>Cryphonectriaceae</taxon>
        <taxon>Cryphonectria-Endothia species complex</taxon>
        <taxon>Cryphonectria</taxon>
    </lineage>
</organism>
<evidence type="ECO:0000259" key="5">
    <source>
        <dbReference type="Pfam" id="PF07992"/>
    </source>
</evidence>
<comment type="caution">
    <text evidence="6">The sequence shown here is derived from an EMBL/GenBank/DDBJ whole genome shotgun (WGS) entry which is preliminary data.</text>
</comment>
<dbReference type="GeneID" id="63835885"/>
<evidence type="ECO:0000256" key="3">
    <source>
        <dbReference type="ARBA" id="ARBA00022827"/>
    </source>
</evidence>